<protein>
    <recommendedName>
        <fullName evidence="2">Secretion system C-terminal sorting domain-containing protein</fullName>
    </recommendedName>
</protein>
<organism evidence="3 4">
    <name type="scientific">Flavipsychrobacter stenotrophus</name>
    <dbReference type="NCBI Taxonomy" id="2077091"/>
    <lineage>
        <taxon>Bacteria</taxon>
        <taxon>Pseudomonadati</taxon>
        <taxon>Bacteroidota</taxon>
        <taxon>Chitinophagia</taxon>
        <taxon>Chitinophagales</taxon>
        <taxon>Chitinophagaceae</taxon>
        <taxon>Flavipsychrobacter</taxon>
    </lineage>
</organism>
<reference evidence="3 4" key="1">
    <citation type="submission" date="2018-01" db="EMBL/GenBank/DDBJ databases">
        <title>A novel member of the phylum Bacteroidetes isolated from glacier ice.</title>
        <authorList>
            <person name="Liu Q."/>
            <person name="Xin Y.-H."/>
        </authorList>
    </citation>
    <scope>NUCLEOTIDE SEQUENCE [LARGE SCALE GENOMIC DNA]</scope>
    <source>
        <strain evidence="3 4">RB1R16</strain>
    </source>
</reference>
<gene>
    <name evidence="3" type="ORF">CJD36_022435</name>
</gene>
<evidence type="ECO:0000256" key="1">
    <source>
        <dbReference type="SAM" id="SignalP"/>
    </source>
</evidence>
<evidence type="ECO:0000259" key="2">
    <source>
        <dbReference type="Pfam" id="PF18962"/>
    </source>
</evidence>
<keyword evidence="1" id="KW-0732">Signal</keyword>
<accession>A0A2S7SPY7</accession>
<feature type="domain" description="Secretion system C-terminal sorting" evidence="2">
    <location>
        <begin position="342"/>
        <end position="412"/>
    </location>
</feature>
<dbReference type="NCBIfam" id="TIGR04183">
    <property type="entry name" value="Por_Secre_tail"/>
    <property type="match status" value="1"/>
</dbReference>
<feature type="signal peptide" evidence="1">
    <location>
        <begin position="1"/>
        <end position="22"/>
    </location>
</feature>
<dbReference type="EMBL" id="PPSL01000012">
    <property type="protein sequence ID" value="PQJ08814.1"/>
    <property type="molecule type" value="Genomic_DNA"/>
</dbReference>
<feature type="chain" id="PRO_5015608960" description="Secretion system C-terminal sorting domain-containing protein" evidence="1">
    <location>
        <begin position="23"/>
        <end position="415"/>
    </location>
</feature>
<dbReference type="Pfam" id="PF18962">
    <property type="entry name" value="Por_Secre_tail"/>
    <property type="match status" value="1"/>
</dbReference>
<dbReference type="AlphaFoldDB" id="A0A2S7SPY7"/>
<dbReference type="InterPro" id="IPR026444">
    <property type="entry name" value="Secre_tail"/>
</dbReference>
<dbReference type="Proteomes" id="UP000239872">
    <property type="component" value="Unassembled WGS sequence"/>
</dbReference>
<evidence type="ECO:0000313" key="4">
    <source>
        <dbReference type="Proteomes" id="UP000239872"/>
    </source>
</evidence>
<dbReference type="InterPro" id="IPR029062">
    <property type="entry name" value="Class_I_gatase-like"/>
</dbReference>
<proteinExistence type="predicted"/>
<dbReference type="OrthoDB" id="9811262at2"/>
<keyword evidence="4" id="KW-1185">Reference proteome</keyword>
<dbReference type="RefSeq" id="WP_105041454.1">
    <property type="nucleotide sequence ID" value="NZ_PPSL01000012.1"/>
</dbReference>
<sequence>MKLFIASITVFILLSTVAVSNAQIKILFDASKAEMAGNADWVIDADQYNIKFSSSTGLPYLASGSNKSNPAQIPTPSQSGISATTAETYWTGAISAWAVDCVKKGYTVESLPWDGRITYGDASNTQDLSNYKVFIADEPNIPFSTTEKTALIMFVQAGGSLFMISDHNISDRNGDGWDSPRIWNDLIANNTIQPYPFGIYFDTTDFSQTTTNISASASDSIIHGPMGSVTEVQWSGGTTMTLNLAQNPSVKGVVFKTGTTPGNTNAMVAYARFGQGKVAAIGDSSPTDDGTGNPNSTLYPGYFGDAAGNHQLLLMKITIWLAGIPSLSIVSAIDHRQPTIKILPNPSHGIIHLSSDTQLFDIHFSVYNSAGQIVSTKIIDTIVGVTDLDVSLPTGFYIYKFENSLTSITGRFLVD</sequence>
<evidence type="ECO:0000313" key="3">
    <source>
        <dbReference type="EMBL" id="PQJ08814.1"/>
    </source>
</evidence>
<name>A0A2S7SPY7_9BACT</name>
<comment type="caution">
    <text evidence="3">The sequence shown here is derived from an EMBL/GenBank/DDBJ whole genome shotgun (WGS) entry which is preliminary data.</text>
</comment>
<dbReference type="SUPFAM" id="SSF52317">
    <property type="entry name" value="Class I glutamine amidotransferase-like"/>
    <property type="match status" value="1"/>
</dbReference>